<reference evidence="1 2" key="1">
    <citation type="submission" date="2014-09" db="EMBL/GenBank/DDBJ databases">
        <title>Genome sequencing and annotation of Bacillus Okhensis strain Kh10-101T.</title>
        <authorList>
            <person name="Prakash J.S."/>
        </authorList>
    </citation>
    <scope>NUCLEOTIDE SEQUENCE [LARGE SCALE GENOMIC DNA]</scope>
    <source>
        <strain evidence="2">Kh10-101T</strain>
    </source>
</reference>
<keyword evidence="2" id="KW-1185">Reference proteome</keyword>
<dbReference type="OrthoDB" id="2970442at2"/>
<gene>
    <name evidence="1" type="ORF">LQ50_08970</name>
</gene>
<dbReference type="EMBL" id="JRJU01000009">
    <property type="protein sequence ID" value="KHF40396.1"/>
    <property type="molecule type" value="Genomic_DNA"/>
</dbReference>
<name>A0A0B0IL85_9BACI</name>
<evidence type="ECO:0000313" key="1">
    <source>
        <dbReference type="EMBL" id="KHF40396.1"/>
    </source>
</evidence>
<evidence type="ECO:0000313" key="2">
    <source>
        <dbReference type="Proteomes" id="UP000030832"/>
    </source>
</evidence>
<sequence length="84" mass="9937">MASDDYIEECLYRVQNLIDRALTELMEVKMIRENDPTEYAFIQKELADLQGEVNELVSEYNQDPRLEDAQKRLNEVREIMIKGI</sequence>
<dbReference type="RefSeq" id="WP_034628119.1">
    <property type="nucleotide sequence ID" value="NZ_JRJU01000009.1"/>
</dbReference>
<proteinExistence type="predicted"/>
<organism evidence="1 2">
    <name type="scientific">Halalkalibacter okhensis</name>
    <dbReference type="NCBI Taxonomy" id="333138"/>
    <lineage>
        <taxon>Bacteria</taxon>
        <taxon>Bacillati</taxon>
        <taxon>Bacillota</taxon>
        <taxon>Bacilli</taxon>
        <taxon>Bacillales</taxon>
        <taxon>Bacillaceae</taxon>
        <taxon>Halalkalibacter</taxon>
    </lineage>
</organism>
<dbReference type="Proteomes" id="UP000030832">
    <property type="component" value="Unassembled WGS sequence"/>
</dbReference>
<protein>
    <submittedName>
        <fullName evidence="1">Uncharacterized protein</fullName>
    </submittedName>
</protein>
<accession>A0A0B0IL85</accession>
<dbReference type="STRING" id="333138.LQ50_08970"/>
<comment type="caution">
    <text evidence="1">The sequence shown here is derived from an EMBL/GenBank/DDBJ whole genome shotgun (WGS) entry which is preliminary data.</text>
</comment>
<dbReference type="AlphaFoldDB" id="A0A0B0IL85"/>